<name>C4XUJ2_SOLM1</name>
<dbReference type="SFLD" id="SFLDS00029">
    <property type="entry name" value="Radical_SAM"/>
    <property type="match status" value="1"/>
</dbReference>
<evidence type="ECO:0000256" key="3">
    <source>
        <dbReference type="ARBA" id="ARBA00022603"/>
    </source>
</evidence>
<dbReference type="InterPro" id="IPR034466">
    <property type="entry name" value="Methyltransferase_Class_B"/>
</dbReference>
<evidence type="ECO:0000313" key="11">
    <source>
        <dbReference type="EMBL" id="BAH73443.1"/>
    </source>
</evidence>
<sequence length="501" mass="55646">MTRIDIVLLKPGSQKLLYGDLSDFELTAIEPPFWAALLAAYLRGKGFSVALFDAEAEGWTHEQAAAALAEAEPRLAVLVASGTNPSASTMNMQGAGALLARVKELSPDTATMLSGLHPSALPEKTLLEEKPDFVCQGEGFYTLPPLLEALAGSSEIPAIDGLWRLASDGSVVPGVRPAVFADLDALPMPAWDLLPMDRYRAHNWHCFNDITRRQPYAVLSTSLGCPYHCTFCCINALFGRPGLRTRSTASVLQEIDWLVSTHGVRNIKILDEMFAINEKRVVELCDAIAERGYDLNIWAYARVNTVTPPMIESMKRAGVNWLAYGFETASRRVLAANAKGYDPAKVDAVVDLTRRAGIYICANFIFGLPEDDYDSMQETLARMQEINAEWANIYSAMAFPGSKLYEQALAKDWPLPETWRGYSQYAPECRPLPTNYLTGGQVLAFRDYAFDAYYRNPRYLDMIRRTFGLPTVRHVMKMSAKSLRRDFAEPYGGFRTDEAAS</sequence>
<dbReference type="InterPro" id="IPR006638">
    <property type="entry name" value="Elp3/MiaA/NifB-like_rSAM"/>
</dbReference>
<evidence type="ECO:0000313" key="12">
    <source>
        <dbReference type="Proteomes" id="UP000009071"/>
    </source>
</evidence>
<dbReference type="RefSeq" id="WP_012750628.1">
    <property type="nucleotide sequence ID" value="NC_012797.1"/>
</dbReference>
<evidence type="ECO:0000256" key="4">
    <source>
        <dbReference type="ARBA" id="ARBA00022679"/>
    </source>
</evidence>
<protein>
    <submittedName>
        <fullName evidence="11">Cobalamin vitamin B12-binding domain/radical SAM domain protein</fullName>
    </submittedName>
</protein>
<keyword evidence="6" id="KW-0479">Metal-binding</keyword>
<dbReference type="InterPro" id="IPR051198">
    <property type="entry name" value="BchE-like"/>
</dbReference>
<comment type="cofactor">
    <cofactor evidence="1">
        <name>[4Fe-4S] cluster</name>
        <dbReference type="ChEBI" id="CHEBI:49883"/>
    </cofactor>
</comment>
<feature type="domain" description="B12-binding" evidence="9">
    <location>
        <begin position="14"/>
        <end position="157"/>
    </location>
</feature>
<evidence type="ECO:0000259" key="10">
    <source>
        <dbReference type="PROSITE" id="PS51918"/>
    </source>
</evidence>
<dbReference type="AlphaFoldDB" id="C4XUJ2"/>
<dbReference type="PANTHER" id="PTHR43409">
    <property type="entry name" value="ANAEROBIC MAGNESIUM-PROTOPORPHYRIN IX MONOMETHYL ESTER CYCLASE-RELATED"/>
    <property type="match status" value="1"/>
</dbReference>
<dbReference type="Pfam" id="PF04055">
    <property type="entry name" value="Radical_SAM"/>
    <property type="match status" value="1"/>
</dbReference>
<dbReference type="GO" id="GO:0051539">
    <property type="term" value="F:4 iron, 4 sulfur cluster binding"/>
    <property type="evidence" value="ECO:0007669"/>
    <property type="project" value="UniProtKB-KW"/>
</dbReference>
<dbReference type="PROSITE" id="PS51332">
    <property type="entry name" value="B12_BINDING"/>
    <property type="match status" value="1"/>
</dbReference>
<organism evidence="11 12">
    <name type="scientific">Solidesulfovibrio magneticus (strain ATCC 700980 / DSM 13731 / RS-1)</name>
    <name type="common">Desulfovibrio magneticus</name>
    <dbReference type="NCBI Taxonomy" id="573370"/>
    <lineage>
        <taxon>Bacteria</taxon>
        <taxon>Pseudomonadati</taxon>
        <taxon>Thermodesulfobacteriota</taxon>
        <taxon>Desulfovibrionia</taxon>
        <taxon>Desulfovibrionales</taxon>
        <taxon>Desulfovibrionaceae</taxon>
        <taxon>Solidesulfovibrio</taxon>
    </lineage>
</organism>
<keyword evidence="7" id="KW-0408">Iron</keyword>
<dbReference type="InterPro" id="IPR020612">
    <property type="entry name" value="Methylthiotransferase_CS"/>
</dbReference>
<evidence type="ECO:0000256" key="6">
    <source>
        <dbReference type="ARBA" id="ARBA00022723"/>
    </source>
</evidence>
<keyword evidence="3" id="KW-0489">Methyltransferase</keyword>
<dbReference type="HOGENOM" id="CLU_021572_4_2_7"/>
<evidence type="ECO:0000256" key="8">
    <source>
        <dbReference type="ARBA" id="ARBA00023014"/>
    </source>
</evidence>
<dbReference type="Proteomes" id="UP000009071">
    <property type="component" value="Plasmid pDMC1"/>
</dbReference>
<dbReference type="PROSITE" id="PS01278">
    <property type="entry name" value="MTTASE_RADICAL"/>
    <property type="match status" value="1"/>
</dbReference>
<evidence type="ECO:0000256" key="2">
    <source>
        <dbReference type="ARBA" id="ARBA00022485"/>
    </source>
</evidence>
<reference evidence="11 12" key="1">
    <citation type="journal article" date="2009" name="Genome Res.">
        <title>Whole genome sequence of Desulfovibrio magneticus strain RS-1 revealed common gene clusters in magnetotactic bacteria.</title>
        <authorList>
            <person name="Nakazawa H."/>
            <person name="Arakaki A."/>
            <person name="Narita-Yamada S."/>
            <person name="Yashiro I."/>
            <person name="Jinno K."/>
            <person name="Aoki N."/>
            <person name="Tsuruyama A."/>
            <person name="Okamura Y."/>
            <person name="Tanikawa S."/>
            <person name="Fujita N."/>
            <person name="Takeyama H."/>
            <person name="Matsunaga T."/>
        </authorList>
    </citation>
    <scope>NUCLEOTIDE SEQUENCE [LARGE SCALE GENOMIC DNA]</scope>
    <source>
        <strain evidence="12">ATCC 700980 / DSM 13731 / RS-1</strain>
    </source>
</reference>
<dbReference type="Gene3D" id="3.40.50.280">
    <property type="entry name" value="Cobalamin-binding domain"/>
    <property type="match status" value="1"/>
</dbReference>
<dbReference type="KEGG" id="dma:DMR_p1_00270"/>
<dbReference type="OrthoDB" id="9804952at2"/>
<dbReference type="SUPFAM" id="SSF102114">
    <property type="entry name" value="Radical SAM enzymes"/>
    <property type="match status" value="1"/>
</dbReference>
<dbReference type="SFLD" id="SFLDG01082">
    <property type="entry name" value="B12-binding_domain_containing"/>
    <property type="match status" value="1"/>
</dbReference>
<evidence type="ECO:0000259" key="9">
    <source>
        <dbReference type="PROSITE" id="PS51332"/>
    </source>
</evidence>
<dbReference type="InterPro" id="IPR058240">
    <property type="entry name" value="rSAM_sf"/>
</dbReference>
<dbReference type="eggNOG" id="COG1032">
    <property type="taxonomic scope" value="Bacteria"/>
</dbReference>
<dbReference type="Gene3D" id="3.80.30.20">
    <property type="entry name" value="tm_1862 like domain"/>
    <property type="match status" value="1"/>
</dbReference>
<dbReference type="EMBL" id="AP010905">
    <property type="protein sequence ID" value="BAH73443.1"/>
    <property type="molecule type" value="Genomic_DNA"/>
</dbReference>
<proteinExistence type="predicted"/>
<dbReference type="PROSITE" id="PS51918">
    <property type="entry name" value="RADICAL_SAM"/>
    <property type="match status" value="1"/>
</dbReference>
<keyword evidence="11" id="KW-0614">Plasmid</keyword>
<dbReference type="GO" id="GO:0031419">
    <property type="term" value="F:cobalamin binding"/>
    <property type="evidence" value="ECO:0007669"/>
    <property type="project" value="InterPro"/>
</dbReference>
<accession>C4XUJ2</accession>
<geneLocation type="plasmid" evidence="11 12">
    <name>pDMC1</name>
</geneLocation>
<dbReference type="PANTHER" id="PTHR43409:SF7">
    <property type="entry name" value="BLL1977 PROTEIN"/>
    <property type="match status" value="1"/>
</dbReference>
<dbReference type="GO" id="GO:0046872">
    <property type="term" value="F:metal ion binding"/>
    <property type="evidence" value="ECO:0007669"/>
    <property type="project" value="UniProtKB-KW"/>
</dbReference>
<evidence type="ECO:0000256" key="1">
    <source>
        <dbReference type="ARBA" id="ARBA00001966"/>
    </source>
</evidence>
<dbReference type="InterPro" id="IPR023404">
    <property type="entry name" value="rSAM_horseshoe"/>
</dbReference>
<keyword evidence="2" id="KW-0004">4Fe-4S</keyword>
<dbReference type="InterPro" id="IPR007197">
    <property type="entry name" value="rSAM"/>
</dbReference>
<gene>
    <name evidence="11" type="ordered locus">DMR_p1_00270</name>
</gene>
<keyword evidence="5" id="KW-0949">S-adenosyl-L-methionine</keyword>
<dbReference type="InterPro" id="IPR006158">
    <property type="entry name" value="Cobalamin-bd"/>
</dbReference>
<keyword evidence="12" id="KW-1185">Reference proteome</keyword>
<feature type="domain" description="Radical SAM core" evidence="10">
    <location>
        <begin position="211"/>
        <end position="432"/>
    </location>
</feature>
<dbReference type="GO" id="GO:0003824">
    <property type="term" value="F:catalytic activity"/>
    <property type="evidence" value="ECO:0007669"/>
    <property type="project" value="InterPro"/>
</dbReference>
<evidence type="ECO:0000256" key="7">
    <source>
        <dbReference type="ARBA" id="ARBA00023004"/>
    </source>
</evidence>
<dbReference type="SFLD" id="SFLDG01123">
    <property type="entry name" value="methyltransferase_(Class_B)"/>
    <property type="match status" value="1"/>
</dbReference>
<keyword evidence="8" id="KW-0411">Iron-sulfur</keyword>
<keyword evidence="4" id="KW-0808">Transferase</keyword>
<dbReference type="Pfam" id="PF02310">
    <property type="entry name" value="B12-binding"/>
    <property type="match status" value="1"/>
</dbReference>
<dbReference type="SMART" id="SM00729">
    <property type="entry name" value="Elp3"/>
    <property type="match status" value="1"/>
</dbReference>
<evidence type="ECO:0000256" key="5">
    <source>
        <dbReference type="ARBA" id="ARBA00022691"/>
    </source>
</evidence>